<protein>
    <submittedName>
        <fullName evidence="1">Uncharacterized protein</fullName>
    </submittedName>
</protein>
<accession>X4ZKG5</accession>
<dbReference type="EMBL" id="CP004078">
    <property type="protein sequence ID" value="AHV97205.1"/>
    <property type="molecule type" value="Genomic_DNA"/>
</dbReference>
<dbReference type="AlphaFoldDB" id="X4ZKG5"/>
<dbReference type="HOGENOM" id="CLU_214448_0_0_9"/>
<evidence type="ECO:0000313" key="2">
    <source>
        <dbReference type="Proteomes" id="UP000019772"/>
    </source>
</evidence>
<organism evidence="1 2">
    <name type="scientific">Paenibacillus sabinae T27</name>
    <dbReference type="NCBI Taxonomy" id="1268072"/>
    <lineage>
        <taxon>Bacteria</taxon>
        <taxon>Bacillati</taxon>
        <taxon>Bacillota</taxon>
        <taxon>Bacilli</taxon>
        <taxon>Bacillales</taxon>
        <taxon>Paenibacillaceae</taxon>
        <taxon>Paenibacillus</taxon>
    </lineage>
</organism>
<keyword evidence="2" id="KW-1185">Reference proteome</keyword>
<dbReference type="Proteomes" id="UP000019772">
    <property type="component" value="Chromosome"/>
</dbReference>
<dbReference type="KEGG" id="psab:PSAB_11385"/>
<evidence type="ECO:0000313" key="1">
    <source>
        <dbReference type="EMBL" id="AHV97205.1"/>
    </source>
</evidence>
<sequence>MTLPVHNLMAFNQQYFRAQPPVAFKREAVQEKSLSFQEILNEKMSSGGTALKK</sequence>
<reference evidence="1 2" key="1">
    <citation type="journal article" date="2014" name="PLoS Genet.">
        <title>Comparative Genomic Analysis of N2-Fixing and Non-N2-Fixing Paenibacillus spp.: Organization, Evolution and Expression of the Nitrogen Fixation Genes.</title>
        <authorList>
            <person name="Xie J.B."/>
            <person name="Du Z."/>
            <person name="Bai L."/>
            <person name="Tian C."/>
            <person name="Zhang Y."/>
            <person name="Xie J.Y."/>
            <person name="Wang T."/>
            <person name="Liu X."/>
            <person name="Chen X."/>
            <person name="Cheng Q."/>
            <person name="Chen S."/>
            <person name="Li J."/>
        </authorList>
    </citation>
    <scope>NUCLEOTIDE SEQUENCE [LARGE SCALE GENOMIC DNA]</scope>
    <source>
        <strain evidence="1 2">T27</strain>
    </source>
</reference>
<dbReference type="PATRIC" id="fig|1268072.3.peg.2366"/>
<dbReference type="RefSeq" id="WP_165098502.1">
    <property type="nucleotide sequence ID" value="NZ_CP004078.1"/>
</dbReference>
<name>X4ZKG5_9BACL</name>
<gene>
    <name evidence="1" type="ORF">PSAB_11385</name>
</gene>
<proteinExistence type="predicted"/>